<dbReference type="RefSeq" id="WP_141610629.1">
    <property type="nucleotide sequence ID" value="NZ_VIGC02000016.1"/>
</dbReference>
<dbReference type="Pfam" id="PF19295">
    <property type="entry name" value="SufBD_N"/>
    <property type="match status" value="1"/>
</dbReference>
<proteinExistence type="inferred from homology"/>
<evidence type="ECO:0000259" key="2">
    <source>
        <dbReference type="Pfam" id="PF01458"/>
    </source>
</evidence>
<dbReference type="InParanoid" id="A0A540VEF4"/>
<evidence type="ECO:0000259" key="3">
    <source>
        <dbReference type="Pfam" id="PF19295"/>
    </source>
</evidence>
<dbReference type="EMBL" id="VIGC01000016">
    <property type="protein sequence ID" value="TQE95138.1"/>
    <property type="molecule type" value="Genomic_DNA"/>
</dbReference>
<dbReference type="NCBIfam" id="TIGR01981">
    <property type="entry name" value="sufD"/>
    <property type="match status" value="1"/>
</dbReference>
<protein>
    <submittedName>
        <fullName evidence="4">Fe-S cluster assembly protein SufD</fullName>
    </submittedName>
</protein>
<dbReference type="GO" id="GO:0016226">
    <property type="term" value="P:iron-sulfur cluster assembly"/>
    <property type="evidence" value="ECO:0007669"/>
    <property type="project" value="InterPro"/>
</dbReference>
<organism evidence="4 5">
    <name type="scientific">Litorilinea aerophila</name>
    <dbReference type="NCBI Taxonomy" id="1204385"/>
    <lineage>
        <taxon>Bacteria</taxon>
        <taxon>Bacillati</taxon>
        <taxon>Chloroflexota</taxon>
        <taxon>Caldilineae</taxon>
        <taxon>Caldilineales</taxon>
        <taxon>Caldilineaceae</taxon>
        <taxon>Litorilinea</taxon>
    </lineage>
</organism>
<evidence type="ECO:0000313" key="5">
    <source>
        <dbReference type="Proteomes" id="UP000317371"/>
    </source>
</evidence>
<dbReference type="PANTHER" id="PTHR30508">
    <property type="entry name" value="FES CLUSTER ASSEMBLY PROTEIN SUF"/>
    <property type="match status" value="1"/>
</dbReference>
<dbReference type="AlphaFoldDB" id="A0A540VEF4"/>
<gene>
    <name evidence="4" type="primary">sufD</name>
    <name evidence="4" type="ORF">FKZ61_13305</name>
</gene>
<reference evidence="4 5" key="1">
    <citation type="submission" date="2019-06" db="EMBL/GenBank/DDBJ databases">
        <title>Genome sequence of Litorilinea aerophila BAA-2444.</title>
        <authorList>
            <person name="Maclea K.S."/>
            <person name="Maurais E.G."/>
            <person name="Iannazzi L.C."/>
        </authorList>
    </citation>
    <scope>NUCLEOTIDE SEQUENCE [LARGE SCALE GENOMIC DNA]</scope>
    <source>
        <strain evidence="4 5">ATCC BAA-2444</strain>
    </source>
</reference>
<evidence type="ECO:0000313" key="4">
    <source>
        <dbReference type="EMBL" id="TQE95138.1"/>
    </source>
</evidence>
<keyword evidence="5" id="KW-1185">Reference proteome</keyword>
<dbReference type="SUPFAM" id="SSF101960">
    <property type="entry name" value="Stabilizer of iron transporter SufD"/>
    <property type="match status" value="1"/>
</dbReference>
<comment type="similarity">
    <text evidence="1">Belongs to the iron-sulfur cluster assembly SufBD family.</text>
</comment>
<sequence length="447" mass="49962">MGVLVQDSTTEKTPEALSAFSEESVRALSAARQEPEWMLNFRLDAWRQFQALPWPQPTDEAWRRTRLTGFKLENFQPYARPSGNGAASVSPQIQNELDEMDSAASLVFQDSAVIYRDVSEDLAGKGVIFTDLQQAVQQHPELIQKYFMTEVVRPDRNKFTALHAALWDSGTFIYVPKNTRVELPLQVILNQASGKVGSYHHTLLVAEEGAEVTVVDDLLGGKDGLQSSVVELHLGDNSVVRYMNLQDFDHSTWNFLTGRAAMGRNSDLRWIQVSWGSRLTKAFLDVDLMGEGGHAELLGIYFPTGRQHIDHQTLQLHRAPNCFSDLLFNGALKDKARSVYMGIIRVLPGAQKTDAYQRNGNLILDEGARADSIPGLEIEADDVRCTHGATAAQVEDEYVFYLMARGLTRPQAERMIVQGFFQAVLDRVPVESVVTKLERVIERKIGG</sequence>
<dbReference type="FunCoup" id="A0A540VEF4">
    <property type="interactions" value="5"/>
</dbReference>
<dbReference type="InterPro" id="IPR045595">
    <property type="entry name" value="SufBD_N"/>
</dbReference>
<dbReference type="Pfam" id="PF01458">
    <property type="entry name" value="SUFBD_core"/>
    <property type="match status" value="1"/>
</dbReference>
<evidence type="ECO:0000256" key="1">
    <source>
        <dbReference type="ARBA" id="ARBA00043967"/>
    </source>
</evidence>
<dbReference type="InterPro" id="IPR055346">
    <property type="entry name" value="Fe-S_cluster_assembly_SufBD"/>
</dbReference>
<accession>A0A540VEF4</accession>
<dbReference type="InterPro" id="IPR000825">
    <property type="entry name" value="SUF_FeS_clus_asmbl_SufBD_core"/>
</dbReference>
<feature type="domain" description="SUF system FeS cluster assembly SufBD core" evidence="2">
    <location>
        <begin position="194"/>
        <end position="420"/>
    </location>
</feature>
<dbReference type="Proteomes" id="UP000317371">
    <property type="component" value="Unassembled WGS sequence"/>
</dbReference>
<dbReference type="InterPro" id="IPR037284">
    <property type="entry name" value="SUF_FeS_clus_asmbl_SufBD_sf"/>
</dbReference>
<name>A0A540VEF4_9CHLR</name>
<dbReference type="OrthoDB" id="9803529at2"/>
<dbReference type="InterPro" id="IPR011542">
    <property type="entry name" value="SUF_FeS_clus_asmbl_SufD"/>
</dbReference>
<feature type="domain" description="SUF system FeS cluster assembly SufBD N-terminal" evidence="3">
    <location>
        <begin position="32"/>
        <end position="187"/>
    </location>
</feature>
<comment type="caution">
    <text evidence="4">The sequence shown here is derived from an EMBL/GenBank/DDBJ whole genome shotgun (WGS) entry which is preliminary data.</text>
</comment>
<dbReference type="PANTHER" id="PTHR30508:SF1">
    <property type="entry name" value="UPF0051 PROTEIN ABCI8, CHLOROPLASTIC-RELATED"/>
    <property type="match status" value="1"/>
</dbReference>